<protein>
    <submittedName>
        <fullName evidence="3">Stress responsive protein</fullName>
    </submittedName>
</protein>
<gene>
    <name evidence="3" type="ORF">GCM10007966_06190</name>
</gene>
<evidence type="ECO:0000256" key="1">
    <source>
        <dbReference type="ARBA" id="ARBA00011738"/>
    </source>
</evidence>
<dbReference type="InterPro" id="IPR013097">
    <property type="entry name" value="Dabb"/>
</dbReference>
<dbReference type="InterPro" id="IPR044662">
    <property type="entry name" value="HS1/DABB1-like"/>
</dbReference>
<dbReference type="RefSeq" id="WP_131775862.1">
    <property type="nucleotide sequence ID" value="NZ_BMOB01000002.1"/>
</dbReference>
<proteinExistence type="predicted"/>
<dbReference type="SUPFAM" id="SSF54909">
    <property type="entry name" value="Dimeric alpha+beta barrel"/>
    <property type="match status" value="1"/>
</dbReference>
<reference evidence="3" key="1">
    <citation type="journal article" date="2014" name="Int. J. Syst. Evol. Microbiol.">
        <title>Complete genome sequence of Corynebacterium casei LMG S-19264T (=DSM 44701T), isolated from a smear-ripened cheese.</title>
        <authorList>
            <consortium name="US DOE Joint Genome Institute (JGI-PGF)"/>
            <person name="Walter F."/>
            <person name="Albersmeier A."/>
            <person name="Kalinowski J."/>
            <person name="Ruckert C."/>
        </authorList>
    </citation>
    <scope>NUCLEOTIDE SEQUENCE</scope>
    <source>
        <strain evidence="3">JCM 13919</strain>
    </source>
</reference>
<dbReference type="AlphaFoldDB" id="A0A917N9H9"/>
<dbReference type="PANTHER" id="PTHR33178">
    <property type="match status" value="1"/>
</dbReference>
<accession>A0A917N9H9</accession>
<organism evidence="3 4">
    <name type="scientific">Legionella impletisoli</name>
    <dbReference type="NCBI Taxonomy" id="343510"/>
    <lineage>
        <taxon>Bacteria</taxon>
        <taxon>Pseudomonadati</taxon>
        <taxon>Pseudomonadota</taxon>
        <taxon>Gammaproteobacteria</taxon>
        <taxon>Legionellales</taxon>
        <taxon>Legionellaceae</taxon>
        <taxon>Legionella</taxon>
    </lineage>
</organism>
<evidence type="ECO:0000313" key="4">
    <source>
        <dbReference type="Proteomes" id="UP000630149"/>
    </source>
</evidence>
<comment type="caution">
    <text evidence="3">The sequence shown here is derived from an EMBL/GenBank/DDBJ whole genome shotgun (WGS) entry which is preliminary data.</text>
</comment>
<comment type="subunit">
    <text evidence="1">Homodimer.</text>
</comment>
<keyword evidence="4" id="KW-1185">Reference proteome</keyword>
<dbReference type="OrthoDB" id="9816070at2"/>
<reference evidence="3" key="2">
    <citation type="submission" date="2020-09" db="EMBL/GenBank/DDBJ databases">
        <authorList>
            <person name="Sun Q."/>
            <person name="Ohkuma M."/>
        </authorList>
    </citation>
    <scope>NUCLEOTIDE SEQUENCE</scope>
    <source>
        <strain evidence="3">JCM 13919</strain>
    </source>
</reference>
<dbReference type="Proteomes" id="UP000630149">
    <property type="component" value="Unassembled WGS sequence"/>
</dbReference>
<dbReference type="PROSITE" id="PS51502">
    <property type="entry name" value="S_R_A_B_BARREL"/>
    <property type="match status" value="1"/>
</dbReference>
<evidence type="ECO:0000313" key="3">
    <source>
        <dbReference type="EMBL" id="GGI80435.1"/>
    </source>
</evidence>
<feature type="domain" description="Stress-response A/B barrel" evidence="2">
    <location>
        <begin position="2"/>
        <end position="101"/>
    </location>
</feature>
<name>A0A917N9H9_9GAMM</name>
<dbReference type="EMBL" id="BMOB01000002">
    <property type="protein sequence ID" value="GGI80435.1"/>
    <property type="molecule type" value="Genomic_DNA"/>
</dbReference>
<evidence type="ECO:0000259" key="2">
    <source>
        <dbReference type="PROSITE" id="PS51502"/>
    </source>
</evidence>
<dbReference type="PANTHER" id="PTHR33178:SF10">
    <property type="entry name" value="STRESS-RESPONSE A_B BARREL DOMAIN-CONTAINING PROTEIN"/>
    <property type="match status" value="1"/>
</dbReference>
<dbReference type="InterPro" id="IPR011008">
    <property type="entry name" value="Dimeric_a/b-barrel"/>
</dbReference>
<sequence length="103" mass="11865">MIKHIVLLEFKPSATSEEITHLFFKLSILQGHISSVRSFSYGQNTSPEQLNKGFNHAFIMEFENTASRDAYLAHPEHKNVAQQVIFPLLRRGKDSIIVLDYEF</sequence>
<dbReference type="SMART" id="SM00886">
    <property type="entry name" value="Dabb"/>
    <property type="match status" value="1"/>
</dbReference>
<dbReference type="Pfam" id="PF07876">
    <property type="entry name" value="Dabb"/>
    <property type="match status" value="1"/>
</dbReference>
<dbReference type="Gene3D" id="3.30.70.100">
    <property type="match status" value="1"/>
</dbReference>